<dbReference type="Proteomes" id="UP001256400">
    <property type="component" value="Plasmid unnamed1"/>
</dbReference>
<geneLocation type="plasmid" evidence="2 3">
    <name>unnamed1</name>
</geneLocation>
<dbReference type="PANTHER" id="PTHR46832:SF1">
    <property type="entry name" value="5'-METHYLTHIOADENOSINE_S-ADENOSYLHOMOCYSTEINE NUCLEOSIDASE"/>
    <property type="match status" value="1"/>
</dbReference>
<protein>
    <recommendedName>
        <fullName evidence="1">Nucleoside phosphorylase domain-containing protein</fullName>
    </recommendedName>
</protein>
<evidence type="ECO:0000313" key="3">
    <source>
        <dbReference type="Proteomes" id="UP001256400"/>
    </source>
</evidence>
<dbReference type="PANTHER" id="PTHR46832">
    <property type="entry name" value="5'-METHYLTHIOADENOSINE/S-ADENOSYLHOMOCYSTEINE NUCLEOSIDASE"/>
    <property type="match status" value="1"/>
</dbReference>
<accession>A0AB38Z1A3</accession>
<dbReference type="GO" id="GO:0008930">
    <property type="term" value="F:methylthioadenosine nucleosidase activity"/>
    <property type="evidence" value="ECO:0007669"/>
    <property type="project" value="TreeGrafter"/>
</dbReference>
<dbReference type="GO" id="GO:0009116">
    <property type="term" value="P:nucleoside metabolic process"/>
    <property type="evidence" value="ECO:0007669"/>
    <property type="project" value="InterPro"/>
</dbReference>
<dbReference type="GO" id="GO:0008782">
    <property type="term" value="F:adenosylhomocysteine nucleosidase activity"/>
    <property type="evidence" value="ECO:0007669"/>
    <property type="project" value="TreeGrafter"/>
</dbReference>
<proteinExistence type="predicted"/>
<dbReference type="Gene3D" id="3.40.50.1580">
    <property type="entry name" value="Nucleoside phosphorylase domain"/>
    <property type="match status" value="1"/>
</dbReference>
<reference evidence="2" key="1">
    <citation type="submission" date="2023-09" db="EMBL/GenBank/DDBJ databases">
        <title>Acinetobacter soli.</title>
        <authorList>
            <person name="Kim B."/>
            <person name="Kim D."/>
            <person name="Park D."/>
        </authorList>
    </citation>
    <scope>NUCLEOTIDE SEQUENCE</scope>
    <source>
        <strain evidence="2">2023.05</strain>
        <plasmid evidence="2">unnamed1</plasmid>
    </source>
</reference>
<organism evidence="2 3">
    <name type="scientific">Acinetobacter soli</name>
    <dbReference type="NCBI Taxonomy" id="487316"/>
    <lineage>
        <taxon>Bacteria</taxon>
        <taxon>Pseudomonadati</taxon>
        <taxon>Pseudomonadota</taxon>
        <taxon>Gammaproteobacteria</taxon>
        <taxon>Moraxellales</taxon>
        <taxon>Moraxellaceae</taxon>
        <taxon>Acinetobacter</taxon>
    </lineage>
</organism>
<sequence>MNWSWGKPILLDDNIFIYPGILTIDGTEYKIAATYALRIGMVATSILCSRLLPILQPKIVVMTGICAGNKDEVSLGDVIIAESCWNYQSGKLLKNKVTDEVEFKVKPHHLNIKDKIKNCFIQLSRDMNVLEELKINCQKFNISPAIKIGSLVSGASVIADDITIDKIQDQQDKNIYGVEMEIYGLYDACTSAYYEPIYFALKGVSDYADSEKNDDLQDYAANNSAIILDKFFEKFLSQIL</sequence>
<dbReference type="RefSeq" id="WP_310864971.1">
    <property type="nucleotide sequence ID" value="NZ_CP134207.1"/>
</dbReference>
<dbReference type="GO" id="GO:0005829">
    <property type="term" value="C:cytosol"/>
    <property type="evidence" value="ECO:0007669"/>
    <property type="project" value="TreeGrafter"/>
</dbReference>
<name>A0AB38Z1A3_9GAMM</name>
<gene>
    <name evidence="2" type="ORF">RHP80_16610</name>
</gene>
<dbReference type="InterPro" id="IPR035994">
    <property type="entry name" value="Nucleoside_phosphorylase_sf"/>
</dbReference>
<dbReference type="InterPro" id="IPR000845">
    <property type="entry name" value="Nucleoside_phosphorylase_d"/>
</dbReference>
<dbReference type="SUPFAM" id="SSF53167">
    <property type="entry name" value="Purine and uridine phosphorylases"/>
    <property type="match status" value="1"/>
</dbReference>
<evidence type="ECO:0000259" key="1">
    <source>
        <dbReference type="Pfam" id="PF01048"/>
    </source>
</evidence>
<feature type="domain" description="Nucleoside phosphorylase" evidence="1">
    <location>
        <begin position="39"/>
        <end position="232"/>
    </location>
</feature>
<dbReference type="AlphaFoldDB" id="A0AB38Z1A3"/>
<dbReference type="Pfam" id="PF01048">
    <property type="entry name" value="PNP_UDP_1"/>
    <property type="match status" value="1"/>
</dbReference>
<dbReference type="GO" id="GO:0019284">
    <property type="term" value="P:L-methionine salvage from S-adenosylmethionine"/>
    <property type="evidence" value="ECO:0007669"/>
    <property type="project" value="TreeGrafter"/>
</dbReference>
<keyword evidence="2" id="KW-0614">Plasmid</keyword>
<evidence type="ECO:0000313" key="2">
    <source>
        <dbReference type="EMBL" id="WND07191.1"/>
    </source>
</evidence>
<dbReference type="EMBL" id="CP134207">
    <property type="protein sequence ID" value="WND07191.1"/>
    <property type="molecule type" value="Genomic_DNA"/>
</dbReference>